<accession>A0A285JJG2</accession>
<name>A0A285JJG2_9ACTN</name>
<keyword evidence="3" id="KW-1185">Reference proteome</keyword>
<proteinExistence type="predicted"/>
<keyword evidence="1" id="KW-0812">Transmembrane</keyword>
<evidence type="ECO:0000313" key="2">
    <source>
        <dbReference type="EMBL" id="SNY59927.1"/>
    </source>
</evidence>
<dbReference type="RefSeq" id="WP_179855454.1">
    <property type="nucleotide sequence ID" value="NZ_OBDY01000021.1"/>
</dbReference>
<feature type="transmembrane region" description="Helical" evidence="1">
    <location>
        <begin position="24"/>
        <end position="42"/>
    </location>
</feature>
<organism evidence="2 3">
    <name type="scientific">Paractinoplanes atraurantiacus</name>
    <dbReference type="NCBI Taxonomy" id="1036182"/>
    <lineage>
        <taxon>Bacteria</taxon>
        <taxon>Bacillati</taxon>
        <taxon>Actinomycetota</taxon>
        <taxon>Actinomycetes</taxon>
        <taxon>Micromonosporales</taxon>
        <taxon>Micromonosporaceae</taxon>
        <taxon>Paractinoplanes</taxon>
    </lineage>
</organism>
<evidence type="ECO:0000256" key="1">
    <source>
        <dbReference type="SAM" id="Phobius"/>
    </source>
</evidence>
<evidence type="ECO:0000313" key="3">
    <source>
        <dbReference type="Proteomes" id="UP000219612"/>
    </source>
</evidence>
<protein>
    <submittedName>
        <fullName evidence="2">Uncharacterized protein</fullName>
    </submittedName>
</protein>
<sequence>MPSTLSKPLAEPEEGPARFNKRRLIRVIAILTIGIVVVLAVWQEPLYALRSV</sequence>
<keyword evidence="1" id="KW-1133">Transmembrane helix</keyword>
<dbReference type="Proteomes" id="UP000219612">
    <property type="component" value="Unassembled WGS sequence"/>
</dbReference>
<dbReference type="EMBL" id="OBDY01000021">
    <property type="protein sequence ID" value="SNY59927.1"/>
    <property type="molecule type" value="Genomic_DNA"/>
</dbReference>
<dbReference type="AlphaFoldDB" id="A0A285JJG2"/>
<keyword evidence="1" id="KW-0472">Membrane</keyword>
<gene>
    <name evidence="2" type="ORF">SAMN05421748_12110</name>
</gene>
<reference evidence="3" key="1">
    <citation type="submission" date="2017-09" db="EMBL/GenBank/DDBJ databases">
        <authorList>
            <person name="Varghese N."/>
            <person name="Submissions S."/>
        </authorList>
    </citation>
    <scope>NUCLEOTIDE SEQUENCE [LARGE SCALE GENOMIC DNA]</scope>
    <source>
        <strain evidence="3">CGMCC 4.6857</strain>
    </source>
</reference>